<sequence>MKLFKRRKKMLLIGDAVEFQGLTFRVTDFQLAYDGKPRITIKLIGVRK</sequence>
<protein>
    <submittedName>
        <fullName evidence="1">Uncharacterized protein</fullName>
    </submittedName>
</protein>
<evidence type="ECO:0000313" key="1">
    <source>
        <dbReference type="EMBL" id="MFC6956037.1"/>
    </source>
</evidence>
<evidence type="ECO:0000313" key="2">
    <source>
        <dbReference type="Proteomes" id="UP001596470"/>
    </source>
</evidence>
<dbReference type="RefSeq" id="WP_382353309.1">
    <property type="nucleotide sequence ID" value="NZ_JBHMBP010000004.1"/>
</dbReference>
<dbReference type="EMBL" id="JBHSYS010000001">
    <property type="protein sequence ID" value="MFC6956037.1"/>
    <property type="molecule type" value="Genomic_DNA"/>
</dbReference>
<reference evidence="2" key="1">
    <citation type="journal article" date="2019" name="Int. J. Syst. Evol. Microbiol.">
        <title>The Global Catalogue of Microorganisms (GCM) 10K type strain sequencing project: providing services to taxonomists for standard genome sequencing and annotation.</title>
        <authorList>
            <consortium name="The Broad Institute Genomics Platform"/>
            <consortium name="The Broad Institute Genome Sequencing Center for Infectious Disease"/>
            <person name="Wu L."/>
            <person name="Ma J."/>
        </authorList>
    </citation>
    <scope>NUCLEOTIDE SEQUENCE [LARGE SCALE GENOMIC DNA]</scope>
    <source>
        <strain evidence="2">KACC 12634</strain>
    </source>
</reference>
<accession>A0ABW2D179</accession>
<organism evidence="1 2">
    <name type="scientific">Glycomyces mayteni</name>
    <dbReference type="NCBI Taxonomy" id="543887"/>
    <lineage>
        <taxon>Bacteria</taxon>
        <taxon>Bacillati</taxon>
        <taxon>Actinomycetota</taxon>
        <taxon>Actinomycetes</taxon>
        <taxon>Glycomycetales</taxon>
        <taxon>Glycomycetaceae</taxon>
        <taxon>Glycomyces</taxon>
    </lineage>
</organism>
<dbReference type="Proteomes" id="UP001596470">
    <property type="component" value="Unassembled WGS sequence"/>
</dbReference>
<keyword evidence="2" id="KW-1185">Reference proteome</keyword>
<name>A0ABW2D179_9ACTN</name>
<gene>
    <name evidence="1" type="ORF">ACFQS3_02380</name>
</gene>
<comment type="caution">
    <text evidence="1">The sequence shown here is derived from an EMBL/GenBank/DDBJ whole genome shotgun (WGS) entry which is preliminary data.</text>
</comment>
<proteinExistence type="predicted"/>